<dbReference type="SUPFAM" id="SSF53098">
    <property type="entry name" value="Ribonuclease H-like"/>
    <property type="match status" value="1"/>
</dbReference>
<dbReference type="InterPro" id="IPR012337">
    <property type="entry name" value="RNaseH-like_sf"/>
</dbReference>
<dbReference type="InterPro" id="IPR001584">
    <property type="entry name" value="Integrase_cat-core"/>
</dbReference>
<evidence type="ECO:0000259" key="1">
    <source>
        <dbReference type="PROSITE" id="PS50994"/>
    </source>
</evidence>
<dbReference type="EMBL" id="JAERRF010000049">
    <property type="protein sequence ID" value="MBL1102544.1"/>
    <property type="molecule type" value="Genomic_DNA"/>
</dbReference>
<dbReference type="PROSITE" id="PS50994">
    <property type="entry name" value="INTEGRASE"/>
    <property type="match status" value="1"/>
</dbReference>
<accession>A0ABS1NR17</accession>
<reference evidence="2 3" key="1">
    <citation type="submission" date="2021-01" db="EMBL/GenBank/DDBJ databases">
        <title>WGS of actinomycetes isolated from Thailand.</title>
        <authorList>
            <person name="Thawai C."/>
        </authorList>
    </citation>
    <scope>NUCLEOTIDE SEQUENCE [LARGE SCALE GENOMIC DNA]</scope>
    <source>
        <strain evidence="2 3">CA1R205</strain>
    </source>
</reference>
<feature type="domain" description="Integrase catalytic" evidence="1">
    <location>
        <begin position="10"/>
        <end position="189"/>
    </location>
</feature>
<dbReference type="InterPro" id="IPR036397">
    <property type="entry name" value="RNaseH_sf"/>
</dbReference>
<evidence type="ECO:0000313" key="2">
    <source>
        <dbReference type="EMBL" id="MBL1102544.1"/>
    </source>
</evidence>
<dbReference type="Gene3D" id="3.30.420.10">
    <property type="entry name" value="Ribonuclease H-like superfamily/Ribonuclease H"/>
    <property type="match status" value="1"/>
</dbReference>
<dbReference type="Proteomes" id="UP000634229">
    <property type="component" value="Unassembled WGS sequence"/>
</dbReference>
<gene>
    <name evidence="2" type="ORF">JK363_39310</name>
</gene>
<keyword evidence="3" id="KW-1185">Reference proteome</keyword>
<comment type="caution">
    <text evidence="2">The sequence shown here is derived from an EMBL/GenBank/DDBJ whole genome shotgun (WGS) entry which is preliminary data.</text>
</comment>
<name>A0ABS1NR17_9ACTN</name>
<organism evidence="2 3">
    <name type="scientific">Streptomyces coffeae</name>
    <dbReference type="NCBI Taxonomy" id="621382"/>
    <lineage>
        <taxon>Bacteria</taxon>
        <taxon>Bacillati</taxon>
        <taxon>Actinomycetota</taxon>
        <taxon>Actinomycetes</taxon>
        <taxon>Kitasatosporales</taxon>
        <taxon>Streptomycetaceae</taxon>
        <taxon>Streptomyces</taxon>
    </lineage>
</organism>
<evidence type="ECO:0000313" key="3">
    <source>
        <dbReference type="Proteomes" id="UP000634229"/>
    </source>
</evidence>
<sequence length="212" mass="24459">MWNILKEHGIDPAPQRNHTTWATFLRSQAQAILAADFFETKTPTGATLYILALIEHCTRRVRILGATARPSAVWVTQTARNLTMDLQDAGCRARFLIRDRDARYPASFDITLQTESIQVVQTGVRMPRMNAIMERWVRSCRNELLDHTLIWNQHHLLHALREYEAFYNEHRPHRALAGAAPLRPTPGRITEPDQLRHLDVHRRNRLGGILHA</sequence>
<proteinExistence type="predicted"/>
<protein>
    <submittedName>
        <fullName evidence="2">Transposase</fullName>
    </submittedName>
</protein>
<dbReference type="Pfam" id="PF13683">
    <property type="entry name" value="rve_3"/>
    <property type="match status" value="1"/>
</dbReference>